<name>A0A067LMZ3_JATCU</name>
<evidence type="ECO:0000256" key="1">
    <source>
        <dbReference type="SAM" id="MobiDB-lite"/>
    </source>
</evidence>
<dbReference type="STRING" id="180498.A0A067LMZ3"/>
<reference evidence="2 3" key="1">
    <citation type="journal article" date="2014" name="PLoS ONE">
        <title>Global Analysis of Gene Expression Profiles in Physic Nut (Jatropha curcas L.) Seedlings Exposed to Salt Stress.</title>
        <authorList>
            <person name="Zhang L."/>
            <person name="Zhang C."/>
            <person name="Wu P."/>
            <person name="Chen Y."/>
            <person name="Li M."/>
            <person name="Jiang H."/>
            <person name="Wu G."/>
        </authorList>
    </citation>
    <scope>NUCLEOTIDE SEQUENCE [LARGE SCALE GENOMIC DNA]</scope>
    <source>
        <strain evidence="3">cv. GZQX0401</strain>
        <tissue evidence="2">Young leaves</tissue>
    </source>
</reference>
<keyword evidence="3" id="KW-1185">Reference proteome</keyword>
<dbReference type="PANTHER" id="PTHR36346:SF2">
    <property type="entry name" value="EXPRESSED PROTEIN"/>
    <property type="match status" value="1"/>
</dbReference>
<dbReference type="AlphaFoldDB" id="A0A067LMZ3"/>
<dbReference type="Proteomes" id="UP000027138">
    <property type="component" value="Unassembled WGS sequence"/>
</dbReference>
<sequence>MSGSGSVDKWSSELAKLREKGRTIWSSGSSPTSTSDPHPAAGSSLTLLSSRSGRVKRVNSLVTEQKEEKRKAKMSSVVGTCVKELAKLKEKVISKRPLLLLSKAKEEEKEVEKESKVVHNKESCNSMSEATICMLMDRFAPC</sequence>
<evidence type="ECO:0000313" key="2">
    <source>
        <dbReference type="EMBL" id="KDP46190.1"/>
    </source>
</evidence>
<dbReference type="EMBL" id="KK914219">
    <property type="protein sequence ID" value="KDP46190.1"/>
    <property type="molecule type" value="Genomic_DNA"/>
</dbReference>
<gene>
    <name evidence="2" type="ORF">JCGZ_10030</name>
</gene>
<accession>A0A067LMZ3</accession>
<protein>
    <submittedName>
        <fullName evidence="2">Uncharacterized protein</fullName>
    </submittedName>
</protein>
<dbReference type="OrthoDB" id="683342at2759"/>
<evidence type="ECO:0000313" key="3">
    <source>
        <dbReference type="Proteomes" id="UP000027138"/>
    </source>
</evidence>
<organism evidence="2 3">
    <name type="scientific">Jatropha curcas</name>
    <name type="common">Barbados nut</name>
    <dbReference type="NCBI Taxonomy" id="180498"/>
    <lineage>
        <taxon>Eukaryota</taxon>
        <taxon>Viridiplantae</taxon>
        <taxon>Streptophyta</taxon>
        <taxon>Embryophyta</taxon>
        <taxon>Tracheophyta</taxon>
        <taxon>Spermatophyta</taxon>
        <taxon>Magnoliopsida</taxon>
        <taxon>eudicotyledons</taxon>
        <taxon>Gunneridae</taxon>
        <taxon>Pentapetalae</taxon>
        <taxon>rosids</taxon>
        <taxon>fabids</taxon>
        <taxon>Malpighiales</taxon>
        <taxon>Euphorbiaceae</taxon>
        <taxon>Crotonoideae</taxon>
        <taxon>Jatropheae</taxon>
        <taxon>Jatropha</taxon>
    </lineage>
</organism>
<proteinExistence type="predicted"/>
<feature type="compositionally biased region" description="Low complexity" evidence="1">
    <location>
        <begin position="42"/>
        <end position="52"/>
    </location>
</feature>
<dbReference type="PANTHER" id="PTHR36346">
    <property type="entry name" value="EXPRESSED PROTEIN"/>
    <property type="match status" value="1"/>
</dbReference>
<feature type="compositionally biased region" description="Low complexity" evidence="1">
    <location>
        <begin position="26"/>
        <end position="35"/>
    </location>
</feature>
<feature type="region of interest" description="Disordered" evidence="1">
    <location>
        <begin position="21"/>
        <end position="74"/>
    </location>
</feature>